<comment type="caution">
    <text evidence="12">The sequence shown here is derived from an EMBL/GenBank/DDBJ whole genome shotgun (WGS) entry which is preliminary data.</text>
</comment>
<feature type="domain" description="PpiC" evidence="11">
    <location>
        <begin position="162"/>
        <end position="251"/>
    </location>
</feature>
<dbReference type="InterPro" id="IPR046357">
    <property type="entry name" value="PPIase_dom_sf"/>
</dbReference>
<feature type="signal peptide" evidence="10">
    <location>
        <begin position="1"/>
        <end position="19"/>
    </location>
</feature>
<sequence length="306" mass="34166">MMRKRTIAAIGIACMTVLAACNDEGAQDQDQVLVTVEGVDITEGQLIEELKQQGADAILSQLVSDVVIKNAVASADITEEEIEAELEELRSQFQAQFNTTSDEEILELVQTQFNLEEIETMDDFIEEFVLPGLVLQKLGTEGIDVTDEDVQAYYDENSDQFGEQVEASHILVEDEETAEEVLEKLEEGEDFAELAMEYSMDGSAAMGGDLGYFGRGQMVEPFDEAAFALEVGEISDIVESEFGYHIIMKTGFRDSFEDFEEEIRETLINQQTRSQDQVLTDLIDEADIDVKDSQYEDLFAPAPELQ</sequence>
<dbReference type="PANTHER" id="PTHR47245:SF2">
    <property type="entry name" value="PEPTIDYL-PROLYL CIS-TRANS ISOMERASE HP_0175-RELATED"/>
    <property type="match status" value="1"/>
</dbReference>
<dbReference type="SUPFAM" id="SSF109998">
    <property type="entry name" value="Triger factor/SurA peptide-binding domain-like"/>
    <property type="match status" value="1"/>
</dbReference>
<dbReference type="InterPro" id="IPR037041">
    <property type="entry name" value="Trigger_fac_C_sf"/>
</dbReference>
<dbReference type="InterPro" id="IPR023059">
    <property type="entry name" value="Foldase_PrsA"/>
</dbReference>
<dbReference type="PANTHER" id="PTHR47245">
    <property type="entry name" value="PEPTIDYLPROLYL ISOMERASE"/>
    <property type="match status" value="1"/>
</dbReference>
<comment type="function">
    <text evidence="7">Plays a major role in protein secretion by helping the post-translocational extracellular folding of several secreted proteins.</text>
</comment>
<gene>
    <name evidence="7" type="primary">prsA</name>
    <name evidence="12" type="ORF">JCM9152_1770</name>
</gene>
<dbReference type="InterPro" id="IPR050245">
    <property type="entry name" value="PrsA_foldase"/>
</dbReference>
<comment type="similarity">
    <text evidence="2 7">Belongs to the PrsA family.</text>
</comment>
<keyword evidence="6 7" id="KW-0449">Lipoprotein</keyword>
<feature type="chain" id="PRO_5038652737" description="Foldase protein PrsA" evidence="10">
    <location>
        <begin position="20"/>
        <end position="306"/>
    </location>
</feature>
<keyword evidence="4 7" id="KW-0472">Membrane</keyword>
<dbReference type="PROSITE" id="PS51257">
    <property type="entry name" value="PROKAR_LIPOPROTEIN"/>
    <property type="match status" value="1"/>
</dbReference>
<dbReference type="Gene3D" id="1.10.3120.10">
    <property type="entry name" value="Trigger factor, C-terminal domain"/>
    <property type="match status" value="1"/>
</dbReference>
<reference evidence="12" key="1">
    <citation type="journal article" date="2014" name="Genome Announc.">
        <title>Draft Genome Sequences of Three Alkaliphilic Bacillus Strains, Bacillus wakoensis JCM 9140T, Bacillus akibai JCM 9157T, and Bacillus hemicellulosilyticus JCM 9152T.</title>
        <authorList>
            <person name="Yuki M."/>
            <person name="Oshima K."/>
            <person name="Suda W."/>
            <person name="Oshida Y."/>
            <person name="Kitamura K."/>
            <person name="Iida T."/>
            <person name="Hattori M."/>
            <person name="Ohkuma M."/>
        </authorList>
    </citation>
    <scope>NUCLEOTIDE SEQUENCE [LARGE SCALE GENOMIC DNA]</scope>
    <source>
        <strain evidence="12">JCM 9152</strain>
    </source>
</reference>
<evidence type="ECO:0000256" key="5">
    <source>
        <dbReference type="ARBA" id="ARBA00023139"/>
    </source>
</evidence>
<protein>
    <recommendedName>
        <fullName evidence="7">Foldase protein PrsA</fullName>
        <ecNumber evidence="7">5.2.1.8</ecNumber>
    </recommendedName>
</protein>
<keyword evidence="3 7" id="KW-1003">Cell membrane</keyword>
<keyword evidence="7 8" id="KW-0697">Rotamase</keyword>
<dbReference type="GO" id="GO:0003755">
    <property type="term" value="F:peptidyl-prolyl cis-trans isomerase activity"/>
    <property type="evidence" value="ECO:0007669"/>
    <property type="project" value="UniProtKB-UniRule"/>
</dbReference>
<dbReference type="InterPro" id="IPR027304">
    <property type="entry name" value="Trigger_fact/SurA_dom_sf"/>
</dbReference>
<evidence type="ECO:0000256" key="6">
    <source>
        <dbReference type="ARBA" id="ARBA00023288"/>
    </source>
</evidence>
<dbReference type="Pfam" id="PF13616">
    <property type="entry name" value="Rotamase_3"/>
    <property type="match status" value="1"/>
</dbReference>
<feature type="coiled-coil region" evidence="9">
    <location>
        <begin position="68"/>
        <end position="99"/>
    </location>
</feature>
<dbReference type="AlphaFoldDB" id="W4QG99"/>
<evidence type="ECO:0000256" key="8">
    <source>
        <dbReference type="PROSITE-ProRule" id="PRU00278"/>
    </source>
</evidence>
<dbReference type="STRING" id="1236971.JCM9152_1770"/>
<comment type="catalytic activity">
    <reaction evidence="7">
        <text>[protein]-peptidylproline (omega=180) = [protein]-peptidylproline (omega=0)</text>
        <dbReference type="Rhea" id="RHEA:16237"/>
        <dbReference type="Rhea" id="RHEA-COMP:10747"/>
        <dbReference type="Rhea" id="RHEA-COMP:10748"/>
        <dbReference type="ChEBI" id="CHEBI:83833"/>
        <dbReference type="ChEBI" id="CHEBI:83834"/>
        <dbReference type="EC" id="5.2.1.8"/>
    </reaction>
</comment>
<evidence type="ECO:0000256" key="1">
    <source>
        <dbReference type="ARBA" id="ARBA00004193"/>
    </source>
</evidence>
<dbReference type="GO" id="GO:0015031">
    <property type="term" value="P:protein transport"/>
    <property type="evidence" value="ECO:0007669"/>
    <property type="project" value="InterPro"/>
</dbReference>
<accession>W4QG99</accession>
<evidence type="ECO:0000313" key="12">
    <source>
        <dbReference type="EMBL" id="GAE30364.1"/>
    </source>
</evidence>
<dbReference type="Gene3D" id="3.10.50.40">
    <property type="match status" value="1"/>
</dbReference>
<keyword evidence="5 7" id="KW-0564">Palmitate</keyword>
<proteinExistence type="inferred from homology"/>
<comment type="subcellular location">
    <subcellularLocation>
        <location evidence="1 7">Cell membrane</location>
        <topology evidence="1 7">Lipid-anchor</topology>
    </subcellularLocation>
</comment>
<evidence type="ECO:0000313" key="13">
    <source>
        <dbReference type="Proteomes" id="UP000018895"/>
    </source>
</evidence>
<organism evidence="12 13">
    <name type="scientific">Halalkalibacter hemicellulosilyticusJCM 9152</name>
    <dbReference type="NCBI Taxonomy" id="1236971"/>
    <lineage>
        <taxon>Bacteria</taxon>
        <taxon>Bacillati</taxon>
        <taxon>Bacillota</taxon>
        <taxon>Bacilli</taxon>
        <taxon>Bacillales</taxon>
        <taxon>Bacillaceae</taxon>
        <taxon>Halalkalibacter</taxon>
    </lineage>
</organism>
<evidence type="ECO:0000259" key="11">
    <source>
        <dbReference type="PROSITE" id="PS50198"/>
    </source>
</evidence>
<dbReference type="GO" id="GO:0005886">
    <property type="term" value="C:plasma membrane"/>
    <property type="evidence" value="ECO:0007669"/>
    <property type="project" value="UniProtKB-SubCell"/>
</dbReference>
<keyword evidence="9" id="KW-0175">Coiled coil</keyword>
<dbReference type="InterPro" id="IPR023058">
    <property type="entry name" value="PPIase_PpiC_CS"/>
</dbReference>
<keyword evidence="13" id="KW-1185">Reference proteome</keyword>
<evidence type="ECO:0000256" key="7">
    <source>
        <dbReference type="HAMAP-Rule" id="MF_01145"/>
    </source>
</evidence>
<evidence type="ECO:0000256" key="10">
    <source>
        <dbReference type="SAM" id="SignalP"/>
    </source>
</evidence>
<dbReference type="InterPro" id="IPR000297">
    <property type="entry name" value="PPIase_PpiC"/>
</dbReference>
<dbReference type="EMBL" id="BAUU01000011">
    <property type="protein sequence ID" value="GAE30364.1"/>
    <property type="molecule type" value="Genomic_DNA"/>
</dbReference>
<dbReference type="HAMAP" id="MF_01145">
    <property type="entry name" value="Foldase_PrsA"/>
    <property type="match status" value="1"/>
</dbReference>
<dbReference type="GO" id="GO:0006457">
    <property type="term" value="P:protein folding"/>
    <property type="evidence" value="ECO:0007669"/>
    <property type="project" value="UniProtKB-UniRule"/>
</dbReference>
<dbReference type="PROSITE" id="PS50198">
    <property type="entry name" value="PPIC_PPIASE_2"/>
    <property type="match status" value="1"/>
</dbReference>
<evidence type="ECO:0000256" key="3">
    <source>
        <dbReference type="ARBA" id="ARBA00022475"/>
    </source>
</evidence>
<name>W4QG99_9BACI</name>
<dbReference type="EC" id="5.2.1.8" evidence="7"/>
<keyword evidence="7 8" id="KW-0413">Isomerase</keyword>
<keyword evidence="7 10" id="KW-0732">Signal</keyword>
<dbReference type="SUPFAM" id="SSF54534">
    <property type="entry name" value="FKBP-like"/>
    <property type="match status" value="1"/>
</dbReference>
<evidence type="ECO:0000256" key="4">
    <source>
        <dbReference type="ARBA" id="ARBA00023136"/>
    </source>
</evidence>
<evidence type="ECO:0000256" key="9">
    <source>
        <dbReference type="SAM" id="Coils"/>
    </source>
</evidence>
<evidence type="ECO:0000256" key="2">
    <source>
        <dbReference type="ARBA" id="ARBA00006071"/>
    </source>
</evidence>
<dbReference type="PROSITE" id="PS01096">
    <property type="entry name" value="PPIC_PPIASE_1"/>
    <property type="match status" value="1"/>
</dbReference>
<dbReference type="Proteomes" id="UP000018895">
    <property type="component" value="Unassembled WGS sequence"/>
</dbReference>